<gene>
    <name evidence="1" type="ORF">NDU88_004662</name>
</gene>
<proteinExistence type="predicted"/>
<dbReference type="EMBL" id="JANPWB010000009">
    <property type="protein sequence ID" value="KAJ1151883.1"/>
    <property type="molecule type" value="Genomic_DNA"/>
</dbReference>
<dbReference type="AlphaFoldDB" id="A0AAV7RIR3"/>
<reference evidence="1" key="1">
    <citation type="journal article" date="2022" name="bioRxiv">
        <title>Sequencing and chromosome-scale assembly of the giantPleurodeles waltlgenome.</title>
        <authorList>
            <person name="Brown T."/>
            <person name="Elewa A."/>
            <person name="Iarovenko S."/>
            <person name="Subramanian E."/>
            <person name="Araus A.J."/>
            <person name="Petzold A."/>
            <person name="Susuki M."/>
            <person name="Suzuki K.-i.T."/>
            <person name="Hayashi T."/>
            <person name="Toyoda A."/>
            <person name="Oliveira C."/>
            <person name="Osipova E."/>
            <person name="Leigh N.D."/>
            <person name="Simon A."/>
            <person name="Yun M.H."/>
        </authorList>
    </citation>
    <scope>NUCLEOTIDE SEQUENCE</scope>
    <source>
        <strain evidence="1">20211129_DDA</strain>
        <tissue evidence="1">Liver</tissue>
    </source>
</reference>
<accession>A0AAV7RIR3</accession>
<name>A0AAV7RIR3_PLEWA</name>
<feature type="non-terminal residue" evidence="1">
    <location>
        <position position="51"/>
    </location>
</feature>
<sequence>GNFYLLTDVTTKDILLSLFVETWPPIVGLQDLNCSRHTSMGRCHPLMRCFN</sequence>
<keyword evidence="2" id="KW-1185">Reference proteome</keyword>
<comment type="caution">
    <text evidence="1">The sequence shown here is derived from an EMBL/GenBank/DDBJ whole genome shotgun (WGS) entry which is preliminary data.</text>
</comment>
<feature type="non-terminal residue" evidence="1">
    <location>
        <position position="1"/>
    </location>
</feature>
<evidence type="ECO:0000313" key="1">
    <source>
        <dbReference type="EMBL" id="KAJ1151883.1"/>
    </source>
</evidence>
<organism evidence="1 2">
    <name type="scientific">Pleurodeles waltl</name>
    <name type="common">Iberian ribbed newt</name>
    <dbReference type="NCBI Taxonomy" id="8319"/>
    <lineage>
        <taxon>Eukaryota</taxon>
        <taxon>Metazoa</taxon>
        <taxon>Chordata</taxon>
        <taxon>Craniata</taxon>
        <taxon>Vertebrata</taxon>
        <taxon>Euteleostomi</taxon>
        <taxon>Amphibia</taxon>
        <taxon>Batrachia</taxon>
        <taxon>Caudata</taxon>
        <taxon>Salamandroidea</taxon>
        <taxon>Salamandridae</taxon>
        <taxon>Pleurodelinae</taxon>
        <taxon>Pleurodeles</taxon>
    </lineage>
</organism>
<dbReference type="Proteomes" id="UP001066276">
    <property type="component" value="Chromosome 5"/>
</dbReference>
<evidence type="ECO:0000313" key="2">
    <source>
        <dbReference type="Proteomes" id="UP001066276"/>
    </source>
</evidence>
<protein>
    <submittedName>
        <fullName evidence="1">Uncharacterized protein</fullName>
    </submittedName>
</protein>